<dbReference type="NCBIfam" id="NF038117">
    <property type="entry name" value="choice_anch_I"/>
    <property type="match status" value="1"/>
</dbReference>
<dbReference type="InterPro" id="IPR011048">
    <property type="entry name" value="Haem_d1_sf"/>
</dbReference>
<protein>
    <recommendedName>
        <fullName evidence="3">SLH domain-containing protein</fullName>
    </recommendedName>
</protein>
<reference evidence="4 5" key="1">
    <citation type="journal article" date="2019" name="Int. J. Syst. Evol. Microbiol.">
        <title>The Global Catalogue of Microorganisms (GCM) 10K type strain sequencing project: providing services to taxonomists for standard genome sequencing and annotation.</title>
        <authorList>
            <consortium name="The Broad Institute Genomics Platform"/>
            <consortium name="The Broad Institute Genome Sequencing Center for Infectious Disease"/>
            <person name="Wu L."/>
            <person name="Ma J."/>
        </authorList>
    </citation>
    <scope>NUCLEOTIDE SEQUENCE [LARGE SCALE GENOMIC DNA]</scope>
    <source>
        <strain evidence="4 5">JCM 13518</strain>
    </source>
</reference>
<keyword evidence="2" id="KW-0732">Signal</keyword>
<evidence type="ECO:0000313" key="5">
    <source>
        <dbReference type="Proteomes" id="UP001501057"/>
    </source>
</evidence>
<feature type="region of interest" description="Disordered" evidence="1">
    <location>
        <begin position="448"/>
        <end position="470"/>
    </location>
</feature>
<dbReference type="InterPro" id="IPR015943">
    <property type="entry name" value="WD40/YVTN_repeat-like_dom_sf"/>
</dbReference>
<dbReference type="Gene3D" id="2.130.10.10">
    <property type="entry name" value="YVTN repeat-like/Quinoprotein amine dehydrogenase"/>
    <property type="match status" value="1"/>
</dbReference>
<dbReference type="InterPro" id="IPR055188">
    <property type="entry name" value="Choice_anch_I"/>
</dbReference>
<keyword evidence="5" id="KW-1185">Reference proteome</keyword>
<evidence type="ECO:0000256" key="1">
    <source>
        <dbReference type="SAM" id="MobiDB-lite"/>
    </source>
</evidence>
<dbReference type="InterPro" id="IPR052956">
    <property type="entry name" value="Mesenchyme-surface_protein"/>
</dbReference>
<sequence>MSHSPHRSATYRRVRALVTATALLAPLALLTSAHAATPAHTDSAEGAELSLDVLGTHRTDVFDASAAEIVAFHAATARTFTVNAQSGQIDVIDASDPAAPVKIDAIVASNAEGIDEGSTANSLAIRPDGLIVAAIEAPEKTDAGWLLFADANTLDILGTVQVGALPDMVTLTADGSRAVVANEGEPSDDFLTDPEGSVGIVNLPPSLTAPVQDEVSTADFHAFEAGGTKTLHEDVRVFGPTPHGDDLPVSRNLEPEYVAVEPDGSVAYVALQEANAVAVVNLATATVDEIWPLGFKDHSVDGQGLDPSDRDGGINIATWPVKGIYMPDGINAYQAAGSTYLVTANEGDAREWGSYVEGRRVKDLGKNGIKPICEDSPLQAAKGDAALGRLNVTTENGLNEAGTCYDELYSYGARSFSIWTTDGTQVFDSGQDFEEIVARVVPEYFNSNHTESNLEGRSEDKGPEPENLTIGQVGDRTYAFIGFERVGGVIAYDISDPENPFYVTYINNRDFSVSVDGTIEDAPDPAAFLASAGDLGPEGLTFVRASDSPTGEPIVIVGNEVSGTTTFFGVTDLAPAEPDSFTDVPENHWFFTEISWLAGTGITTGYTEEDGTLTFRPSEPILREQMAAFLYRLAGEPEWTAPAQSPFADVPTSHTFYDEITWLADQGVTTGYAEADGTTTYRPSQPVLREQMAAFLYRTADSSSVDEDGPTFADVAPSHVFFDEIEWLAGTGITTGYVENGVTTYRGAQPVLREQMAAFLYRYDQQLPR</sequence>
<feature type="domain" description="SLH" evidence="3">
    <location>
        <begin position="577"/>
        <end position="644"/>
    </location>
</feature>
<evidence type="ECO:0000313" key="4">
    <source>
        <dbReference type="EMBL" id="GAA1738101.1"/>
    </source>
</evidence>
<dbReference type="PANTHER" id="PTHR46928:SF1">
    <property type="entry name" value="MESENCHYME-SPECIFIC CELL SURFACE GLYCOPROTEIN"/>
    <property type="match status" value="1"/>
</dbReference>
<proteinExistence type="predicted"/>
<feature type="signal peptide" evidence="2">
    <location>
        <begin position="1"/>
        <end position="35"/>
    </location>
</feature>
<evidence type="ECO:0000256" key="2">
    <source>
        <dbReference type="SAM" id="SignalP"/>
    </source>
</evidence>
<accession>A0ABN2JSY2</accession>
<feature type="domain" description="SLH" evidence="3">
    <location>
        <begin position="712"/>
        <end position="769"/>
    </location>
</feature>
<feature type="domain" description="SLH" evidence="3">
    <location>
        <begin position="647"/>
        <end position="710"/>
    </location>
</feature>
<dbReference type="Proteomes" id="UP001501057">
    <property type="component" value="Unassembled WGS sequence"/>
</dbReference>
<feature type="compositionally biased region" description="Basic and acidic residues" evidence="1">
    <location>
        <begin position="452"/>
        <end position="464"/>
    </location>
</feature>
<feature type="chain" id="PRO_5047400938" description="SLH domain-containing protein" evidence="2">
    <location>
        <begin position="36"/>
        <end position="769"/>
    </location>
</feature>
<dbReference type="Pfam" id="PF00395">
    <property type="entry name" value="SLH"/>
    <property type="match status" value="3"/>
</dbReference>
<comment type="caution">
    <text evidence="4">The sequence shown here is derived from an EMBL/GenBank/DDBJ whole genome shotgun (WGS) entry which is preliminary data.</text>
</comment>
<evidence type="ECO:0000259" key="3">
    <source>
        <dbReference type="PROSITE" id="PS51272"/>
    </source>
</evidence>
<dbReference type="InterPro" id="IPR001119">
    <property type="entry name" value="SLH_dom"/>
</dbReference>
<dbReference type="EMBL" id="BAAAME010000004">
    <property type="protein sequence ID" value="GAA1738101.1"/>
    <property type="molecule type" value="Genomic_DNA"/>
</dbReference>
<dbReference type="RefSeq" id="WP_344200297.1">
    <property type="nucleotide sequence ID" value="NZ_BAAAME010000004.1"/>
</dbReference>
<dbReference type="SUPFAM" id="SSF51004">
    <property type="entry name" value="C-terminal (heme d1) domain of cytochrome cd1-nitrite reductase"/>
    <property type="match status" value="1"/>
</dbReference>
<dbReference type="PROSITE" id="PS51272">
    <property type="entry name" value="SLH"/>
    <property type="match status" value="3"/>
</dbReference>
<dbReference type="Pfam" id="PF22494">
    <property type="entry name" value="choice_anch_I"/>
    <property type="match status" value="1"/>
</dbReference>
<name>A0ABN2JSY2_9ACTN</name>
<dbReference type="PANTHER" id="PTHR46928">
    <property type="entry name" value="MESENCHYME-SPECIFIC CELL SURFACE GLYCOPROTEIN"/>
    <property type="match status" value="1"/>
</dbReference>
<gene>
    <name evidence="4" type="ORF">GCM10009710_17980</name>
</gene>
<organism evidence="4 5">
    <name type="scientific">Aeromicrobium alkaliterrae</name>
    <dbReference type="NCBI Taxonomy" id="302168"/>
    <lineage>
        <taxon>Bacteria</taxon>
        <taxon>Bacillati</taxon>
        <taxon>Actinomycetota</taxon>
        <taxon>Actinomycetes</taxon>
        <taxon>Propionibacteriales</taxon>
        <taxon>Nocardioidaceae</taxon>
        <taxon>Aeromicrobium</taxon>
    </lineage>
</organism>